<proteinExistence type="predicted"/>
<accession>A0ABD2PJ83</accession>
<comment type="caution">
    <text evidence="1">The sequence shown here is derived from an EMBL/GenBank/DDBJ whole genome shotgun (WGS) entry which is preliminary data.</text>
</comment>
<gene>
    <name evidence="1" type="ORF">Ciccas_014285</name>
</gene>
<dbReference type="AlphaFoldDB" id="A0ABD2PJ83"/>
<evidence type="ECO:0000313" key="2">
    <source>
        <dbReference type="Proteomes" id="UP001626550"/>
    </source>
</evidence>
<sequence>MQLVDLLMEEVCRFKKEHEGNYVPLSLKVGQMVVIHLDNYDTGRYHGTCILPFRQLRRQNPYWTRLRSPMAK</sequence>
<reference evidence="1 2" key="1">
    <citation type="submission" date="2024-11" db="EMBL/GenBank/DDBJ databases">
        <title>Adaptive evolution of stress response genes in parasites aligns with host niche diversity.</title>
        <authorList>
            <person name="Hahn C."/>
            <person name="Resl P."/>
        </authorList>
    </citation>
    <scope>NUCLEOTIDE SEQUENCE [LARGE SCALE GENOMIC DNA]</scope>
    <source>
        <strain evidence="1">EGGRZ-B1_66</strain>
        <tissue evidence="1">Body</tissue>
    </source>
</reference>
<dbReference type="EMBL" id="JBJKFK010007970">
    <property type="protein sequence ID" value="KAL3307209.1"/>
    <property type="molecule type" value="Genomic_DNA"/>
</dbReference>
<dbReference type="Proteomes" id="UP001626550">
    <property type="component" value="Unassembled WGS sequence"/>
</dbReference>
<name>A0ABD2PJ83_9PLAT</name>
<organism evidence="1 2">
    <name type="scientific">Cichlidogyrus casuarinus</name>
    <dbReference type="NCBI Taxonomy" id="1844966"/>
    <lineage>
        <taxon>Eukaryota</taxon>
        <taxon>Metazoa</taxon>
        <taxon>Spiralia</taxon>
        <taxon>Lophotrochozoa</taxon>
        <taxon>Platyhelminthes</taxon>
        <taxon>Monogenea</taxon>
        <taxon>Monopisthocotylea</taxon>
        <taxon>Dactylogyridea</taxon>
        <taxon>Ancyrocephalidae</taxon>
        <taxon>Cichlidogyrus</taxon>
    </lineage>
</organism>
<evidence type="ECO:0000313" key="1">
    <source>
        <dbReference type="EMBL" id="KAL3307209.1"/>
    </source>
</evidence>
<protein>
    <submittedName>
        <fullName evidence="1">Uncharacterized protein</fullName>
    </submittedName>
</protein>
<keyword evidence="2" id="KW-1185">Reference proteome</keyword>